<protein>
    <submittedName>
        <fullName evidence="1">SDR family oxidoreductase</fullName>
    </submittedName>
</protein>
<gene>
    <name evidence="1" type="ORF">ACFQ34_22860</name>
</gene>
<dbReference type="RefSeq" id="WP_267939139.1">
    <property type="nucleotide sequence ID" value="NZ_JBHTMB010000206.1"/>
</dbReference>
<dbReference type="EMBL" id="JBHTMB010000206">
    <property type="protein sequence ID" value="MFD1236142.1"/>
    <property type="molecule type" value="Genomic_DNA"/>
</dbReference>
<reference evidence="2" key="1">
    <citation type="journal article" date="2019" name="Int. J. Syst. Evol. Microbiol.">
        <title>The Global Catalogue of Microorganisms (GCM) 10K type strain sequencing project: providing services to taxonomists for standard genome sequencing and annotation.</title>
        <authorList>
            <consortium name="The Broad Institute Genomics Platform"/>
            <consortium name="The Broad Institute Genome Sequencing Center for Infectious Disease"/>
            <person name="Wu L."/>
            <person name="Ma J."/>
        </authorList>
    </citation>
    <scope>NUCLEOTIDE SEQUENCE [LARGE SCALE GENOMIC DNA]</scope>
    <source>
        <strain evidence="2">CCUG 49018</strain>
    </source>
</reference>
<dbReference type="InterPro" id="IPR036291">
    <property type="entry name" value="NAD(P)-bd_dom_sf"/>
</dbReference>
<organism evidence="1 2">
    <name type="scientific">Pseudonocardia benzenivorans</name>
    <dbReference type="NCBI Taxonomy" id="228005"/>
    <lineage>
        <taxon>Bacteria</taxon>
        <taxon>Bacillati</taxon>
        <taxon>Actinomycetota</taxon>
        <taxon>Actinomycetes</taxon>
        <taxon>Pseudonocardiales</taxon>
        <taxon>Pseudonocardiaceae</taxon>
        <taxon>Pseudonocardia</taxon>
    </lineage>
</organism>
<comment type="caution">
    <text evidence="1">The sequence shown here is derived from an EMBL/GenBank/DDBJ whole genome shotgun (WGS) entry which is preliminary data.</text>
</comment>
<evidence type="ECO:0000313" key="2">
    <source>
        <dbReference type="Proteomes" id="UP001597182"/>
    </source>
</evidence>
<evidence type="ECO:0000313" key="1">
    <source>
        <dbReference type="EMBL" id="MFD1236142.1"/>
    </source>
</evidence>
<proteinExistence type="predicted"/>
<dbReference type="Gene3D" id="3.40.50.720">
    <property type="entry name" value="NAD(P)-binding Rossmann-like Domain"/>
    <property type="match status" value="1"/>
</dbReference>
<name>A0ABW3VLJ9_9PSEU</name>
<dbReference type="Pfam" id="PF13561">
    <property type="entry name" value="adh_short_C2"/>
    <property type="match status" value="1"/>
</dbReference>
<keyword evidence="2" id="KW-1185">Reference proteome</keyword>
<sequence>MGRPSRPEVAELVAFLCSDRSAGIVGAELVIDGGSLRTV</sequence>
<dbReference type="SUPFAM" id="SSF51735">
    <property type="entry name" value="NAD(P)-binding Rossmann-fold domains"/>
    <property type="match status" value="1"/>
</dbReference>
<dbReference type="InterPro" id="IPR002347">
    <property type="entry name" value="SDR_fam"/>
</dbReference>
<dbReference type="Proteomes" id="UP001597182">
    <property type="component" value="Unassembled WGS sequence"/>
</dbReference>
<accession>A0ABW3VLJ9</accession>